<dbReference type="Gene3D" id="3.30.230.10">
    <property type="match status" value="1"/>
</dbReference>
<dbReference type="InterPro" id="IPR014721">
    <property type="entry name" value="Ribsml_uS5_D2-typ_fold_subgr"/>
</dbReference>
<dbReference type="RefSeq" id="WP_303735556.1">
    <property type="nucleotide sequence ID" value="NZ_CAKZHK010000008.1"/>
</dbReference>
<reference evidence="9 10" key="1">
    <citation type="submission" date="2017-08" db="EMBL/GenBank/DDBJ databases">
        <title>Infants hospitalized years apart are colonized by the same room-sourced microbial strains.</title>
        <authorList>
            <person name="Brooks B."/>
            <person name="Olm M.R."/>
            <person name="Firek B.A."/>
            <person name="Baker R."/>
            <person name="Thomas B.C."/>
            <person name="Morowitz M.J."/>
            <person name="Banfield J.F."/>
        </authorList>
    </citation>
    <scope>NUCLEOTIDE SEQUENCE [LARGE SCALE GENOMIC DNA]</scope>
    <source>
        <strain evidence="9">S2_003_000_R1_3</strain>
    </source>
</reference>
<sequence>MTSSNGDRSVFNSDWDQYIDGWAGVTGQAPAVLSVYLQAHSSGFTSVAQSVSLENSVTIHPVTDTAPRTGLDSHRGLREASTVDRSPLTTGNVVHDLSVGGNVPMGQLPTCPDNVAWRIVERIAEAYRSVMSPSLALPRVDVKITKRIPLSAGLGSKAADVAAAIVAADRFFGYHFIVRAMGFSAPGGTETSSVGSLSSNVIRRIAREECPDEYTAIELALEGGTSLINLDHNAQPRSDVTTQRTPLLAQGPLWWVITMPVVTSPEMAMPWAAPSPPREEQAAQPHHNPSAQHSDDEDEDVDESGAGLCHRVVERLAVQRAEMASGKRSQYRVGNIEDIERALVSCDPTDVAKTMGNDLYPAATSVVPSLRRVIQAGTRAGALGTIVAQQGPACAMLCVDEDHARDVQAELAGSGVVRTARIAPSHRPGNQSGAHLVSDEDKKSP</sequence>
<keyword evidence="4" id="KW-0418">Kinase</keyword>
<dbReference type="GO" id="GO:0008652">
    <property type="term" value="P:amino acid biosynthetic process"/>
    <property type="evidence" value="ECO:0007669"/>
    <property type="project" value="UniProtKB-KW"/>
</dbReference>
<dbReference type="AlphaFoldDB" id="A0A2W5SJS0"/>
<evidence type="ECO:0000256" key="4">
    <source>
        <dbReference type="ARBA" id="ARBA00022777"/>
    </source>
</evidence>
<dbReference type="Pfam" id="PF08544">
    <property type="entry name" value="GHMP_kinases_C"/>
    <property type="match status" value="1"/>
</dbReference>
<gene>
    <name evidence="9" type="ORF">DI525_10000</name>
</gene>
<evidence type="ECO:0000256" key="6">
    <source>
        <dbReference type="SAM" id="MobiDB-lite"/>
    </source>
</evidence>
<keyword evidence="5" id="KW-0067">ATP-binding</keyword>
<name>A0A2W5SJS0_9CORY</name>
<evidence type="ECO:0000256" key="3">
    <source>
        <dbReference type="ARBA" id="ARBA00022741"/>
    </source>
</evidence>
<dbReference type="SUPFAM" id="SSF55060">
    <property type="entry name" value="GHMP Kinase, C-terminal domain"/>
    <property type="match status" value="1"/>
</dbReference>
<feature type="region of interest" description="Disordered" evidence="6">
    <location>
        <begin position="422"/>
        <end position="445"/>
    </location>
</feature>
<dbReference type="GO" id="GO:0016301">
    <property type="term" value="F:kinase activity"/>
    <property type="evidence" value="ECO:0007669"/>
    <property type="project" value="UniProtKB-KW"/>
</dbReference>
<accession>A0A2W5SJS0</accession>
<evidence type="ECO:0000256" key="5">
    <source>
        <dbReference type="ARBA" id="ARBA00022840"/>
    </source>
</evidence>
<dbReference type="InterPro" id="IPR006204">
    <property type="entry name" value="GHMP_kinase_N_dom"/>
</dbReference>
<protein>
    <recommendedName>
        <fullName evidence="11">GHMP kinase protein</fullName>
    </recommendedName>
</protein>
<dbReference type="SUPFAM" id="SSF54211">
    <property type="entry name" value="Ribosomal protein S5 domain 2-like"/>
    <property type="match status" value="1"/>
</dbReference>
<evidence type="ECO:0000259" key="7">
    <source>
        <dbReference type="Pfam" id="PF00288"/>
    </source>
</evidence>
<evidence type="ECO:0000259" key="8">
    <source>
        <dbReference type="Pfam" id="PF08544"/>
    </source>
</evidence>
<proteinExistence type="predicted"/>
<keyword evidence="1" id="KW-0028">Amino-acid biosynthesis</keyword>
<feature type="region of interest" description="Disordered" evidence="6">
    <location>
        <begin position="268"/>
        <end position="304"/>
    </location>
</feature>
<keyword evidence="3" id="KW-0547">Nucleotide-binding</keyword>
<evidence type="ECO:0000313" key="9">
    <source>
        <dbReference type="EMBL" id="PZR03459.1"/>
    </source>
</evidence>
<dbReference type="GO" id="GO:0005524">
    <property type="term" value="F:ATP binding"/>
    <property type="evidence" value="ECO:0007669"/>
    <property type="project" value="UniProtKB-KW"/>
</dbReference>
<dbReference type="PANTHER" id="PTHR20861:SF1">
    <property type="entry name" value="HOMOSERINE KINASE"/>
    <property type="match status" value="1"/>
</dbReference>
<evidence type="ECO:0000256" key="1">
    <source>
        <dbReference type="ARBA" id="ARBA00022605"/>
    </source>
</evidence>
<dbReference type="Proteomes" id="UP000249432">
    <property type="component" value="Unassembled WGS sequence"/>
</dbReference>
<organism evidence="9 10">
    <name type="scientific">Corynebacterium kroppenstedtii</name>
    <dbReference type="NCBI Taxonomy" id="161879"/>
    <lineage>
        <taxon>Bacteria</taxon>
        <taxon>Bacillati</taxon>
        <taxon>Actinomycetota</taxon>
        <taxon>Actinomycetes</taxon>
        <taxon>Mycobacteriales</taxon>
        <taxon>Corynebacteriaceae</taxon>
        <taxon>Corynebacterium</taxon>
    </lineage>
</organism>
<comment type="caution">
    <text evidence="9">The sequence shown here is derived from an EMBL/GenBank/DDBJ whole genome shotgun (WGS) entry which is preliminary data.</text>
</comment>
<dbReference type="Gene3D" id="3.30.70.890">
    <property type="entry name" value="GHMP kinase, C-terminal domain"/>
    <property type="match status" value="1"/>
</dbReference>
<evidence type="ECO:0000313" key="10">
    <source>
        <dbReference type="Proteomes" id="UP000249432"/>
    </source>
</evidence>
<dbReference type="InterPro" id="IPR013750">
    <property type="entry name" value="GHMP_kinase_C_dom"/>
</dbReference>
<dbReference type="Pfam" id="PF00288">
    <property type="entry name" value="GHMP_kinases_N"/>
    <property type="match status" value="1"/>
</dbReference>
<feature type="domain" description="GHMP kinase N-terminal" evidence="7">
    <location>
        <begin position="115"/>
        <end position="174"/>
    </location>
</feature>
<feature type="domain" description="GHMP kinase C-terminal" evidence="8">
    <location>
        <begin position="343"/>
        <end position="412"/>
    </location>
</feature>
<dbReference type="InterPro" id="IPR020568">
    <property type="entry name" value="Ribosomal_Su5_D2-typ_SF"/>
</dbReference>
<keyword evidence="2" id="KW-0808">Transferase</keyword>
<dbReference type="InterPro" id="IPR036554">
    <property type="entry name" value="GHMP_kinase_C_sf"/>
</dbReference>
<evidence type="ECO:0000256" key="2">
    <source>
        <dbReference type="ARBA" id="ARBA00022679"/>
    </source>
</evidence>
<dbReference type="EMBL" id="QFRA01000039">
    <property type="protein sequence ID" value="PZR03459.1"/>
    <property type="molecule type" value="Genomic_DNA"/>
</dbReference>
<dbReference type="PANTHER" id="PTHR20861">
    <property type="entry name" value="HOMOSERINE/4-DIPHOSPHOCYTIDYL-2-C-METHYL-D-ERYTHRITOL KINASE"/>
    <property type="match status" value="1"/>
</dbReference>
<evidence type="ECO:0008006" key="11">
    <source>
        <dbReference type="Google" id="ProtNLM"/>
    </source>
</evidence>